<evidence type="ECO:0000313" key="4">
    <source>
        <dbReference type="Proteomes" id="UP001176521"/>
    </source>
</evidence>
<dbReference type="Pfam" id="PF00646">
    <property type="entry name" value="F-box"/>
    <property type="match status" value="1"/>
</dbReference>
<gene>
    <name evidence="3" type="ORF">OC842_006204</name>
</gene>
<evidence type="ECO:0000259" key="2">
    <source>
        <dbReference type="PROSITE" id="PS50181"/>
    </source>
</evidence>
<protein>
    <recommendedName>
        <fullName evidence="2">F-box domain-containing protein</fullName>
    </recommendedName>
</protein>
<dbReference type="SUPFAM" id="SSF81383">
    <property type="entry name" value="F-box domain"/>
    <property type="match status" value="1"/>
</dbReference>
<accession>A0AAN6G8X7</accession>
<dbReference type="InterPro" id="IPR001810">
    <property type="entry name" value="F-box_dom"/>
</dbReference>
<comment type="caution">
    <text evidence="3">The sequence shown here is derived from an EMBL/GenBank/DDBJ whole genome shotgun (WGS) entry which is preliminary data.</text>
</comment>
<proteinExistence type="predicted"/>
<dbReference type="PROSITE" id="PS50181">
    <property type="entry name" value="FBOX"/>
    <property type="match status" value="1"/>
</dbReference>
<dbReference type="InterPro" id="IPR036047">
    <property type="entry name" value="F-box-like_dom_sf"/>
</dbReference>
<sequence>MASTAAHTHDPVTALTSPPSGASTIRSQDASPFLRLPTELQVAILKCCSFRDLKRLQATCKAIKALLDADAFAGALFRPTAHALTRKELISYYQRHMGDTGQAPAGCVRMHPCILNASSSYDHEIAYGHSPCCVPHAWMRHFDGTTVGDECATSPPVRKATVVLQSRTAWRSVDDTLQHTPVRVKHIMKTMAKLQKKWKAMYCSALDRYEAKLYGYDMDELWGDGPVPALSSNGTLRIVVTADELYGTDEEGNSYDEECFGDDDDCYWGEG</sequence>
<feature type="region of interest" description="Disordered" evidence="1">
    <location>
        <begin position="1"/>
        <end position="27"/>
    </location>
</feature>
<feature type="domain" description="F-box" evidence="2">
    <location>
        <begin position="30"/>
        <end position="80"/>
    </location>
</feature>
<name>A0AAN6G8X7_9BASI</name>
<evidence type="ECO:0000256" key="1">
    <source>
        <dbReference type="SAM" id="MobiDB-lite"/>
    </source>
</evidence>
<evidence type="ECO:0000313" key="3">
    <source>
        <dbReference type="EMBL" id="KAK0523270.1"/>
    </source>
</evidence>
<dbReference type="AlphaFoldDB" id="A0AAN6G8X7"/>
<reference evidence="3" key="1">
    <citation type="journal article" date="2023" name="PhytoFront">
        <title>Draft Genome Resources of Seven Strains of Tilletia horrida, Causal Agent of Kernel Smut of Rice.</title>
        <authorList>
            <person name="Khanal S."/>
            <person name="Antony Babu S."/>
            <person name="Zhou X.G."/>
        </authorList>
    </citation>
    <scope>NUCLEOTIDE SEQUENCE</scope>
    <source>
        <strain evidence="3">TX3</strain>
    </source>
</reference>
<keyword evidence="4" id="KW-1185">Reference proteome</keyword>
<dbReference type="EMBL" id="JAPDMQ010000526">
    <property type="protein sequence ID" value="KAK0523270.1"/>
    <property type="molecule type" value="Genomic_DNA"/>
</dbReference>
<dbReference type="Proteomes" id="UP001176521">
    <property type="component" value="Unassembled WGS sequence"/>
</dbReference>
<feature type="compositionally biased region" description="Polar residues" evidence="1">
    <location>
        <begin position="14"/>
        <end position="27"/>
    </location>
</feature>
<organism evidence="3 4">
    <name type="scientific">Tilletia horrida</name>
    <dbReference type="NCBI Taxonomy" id="155126"/>
    <lineage>
        <taxon>Eukaryota</taxon>
        <taxon>Fungi</taxon>
        <taxon>Dikarya</taxon>
        <taxon>Basidiomycota</taxon>
        <taxon>Ustilaginomycotina</taxon>
        <taxon>Exobasidiomycetes</taxon>
        <taxon>Tilletiales</taxon>
        <taxon>Tilletiaceae</taxon>
        <taxon>Tilletia</taxon>
    </lineage>
</organism>
<dbReference type="CDD" id="cd09917">
    <property type="entry name" value="F-box_SF"/>
    <property type="match status" value="1"/>
</dbReference>